<evidence type="ECO:0000256" key="1">
    <source>
        <dbReference type="ARBA" id="ARBA00005254"/>
    </source>
</evidence>
<name>A0A501PHJ9_9PROT</name>
<dbReference type="Proteomes" id="UP000319148">
    <property type="component" value="Unassembled WGS sequence"/>
</dbReference>
<keyword evidence="3" id="KW-1185">Reference proteome</keyword>
<dbReference type="InterPro" id="IPR029045">
    <property type="entry name" value="ClpP/crotonase-like_dom_sf"/>
</dbReference>
<dbReference type="PANTHER" id="PTHR43802:SF1">
    <property type="entry name" value="IP11341P-RELATED"/>
    <property type="match status" value="1"/>
</dbReference>
<comment type="caution">
    <text evidence="2">The sequence shown here is derived from an EMBL/GenBank/DDBJ whole genome shotgun (WGS) entry which is preliminary data.</text>
</comment>
<proteinExistence type="inferred from homology"/>
<evidence type="ECO:0000313" key="3">
    <source>
        <dbReference type="Proteomes" id="UP000319148"/>
    </source>
</evidence>
<protein>
    <submittedName>
        <fullName evidence="2">Enoyl-CoA hydratase/isomerase family protein</fullName>
    </submittedName>
</protein>
<dbReference type="OrthoDB" id="9807606at2"/>
<organism evidence="2 3">
    <name type="scientific">Emcibacter nanhaiensis</name>
    <dbReference type="NCBI Taxonomy" id="1505037"/>
    <lineage>
        <taxon>Bacteria</taxon>
        <taxon>Pseudomonadati</taxon>
        <taxon>Pseudomonadota</taxon>
        <taxon>Alphaproteobacteria</taxon>
        <taxon>Emcibacterales</taxon>
        <taxon>Emcibacteraceae</taxon>
        <taxon>Emcibacter</taxon>
    </lineage>
</organism>
<dbReference type="Gene3D" id="3.90.226.10">
    <property type="entry name" value="2-enoyl-CoA Hydratase, Chain A, domain 1"/>
    <property type="match status" value="1"/>
</dbReference>
<dbReference type="RefSeq" id="WP_139940870.1">
    <property type="nucleotide sequence ID" value="NZ_JBHSYP010000006.1"/>
</dbReference>
<keyword evidence="2" id="KW-0413">Isomerase</keyword>
<sequence length="319" mass="36547">MSKAETRTAEEMMTYEKDVENKIAYITLRRPDKMNAPDTDMRMRYAELLHQANVDDEVKVLVLRGEGDDFGTGADLPEQQQRMYSGDILYEFGFEEGADVKYPAMDSFRFAQNICTHYASVRGGCRSLQEFKKISIVEVKGYCYGWHFYQAGDADIVIASDDALFGHAAFRYMGFAPRMWTWIETIGLRKFQEMLFTGRPFTADEMEKCDFVNKVVPRDQLEDEVQKYALACANNGTTDRIVMQKTFMEMYKQQRGEYFGSILSGLFEGLAASGVEKVEEGEFGLTPEVMKKGLAKAVKEAEEKFPPEWRLSRSGREKK</sequence>
<dbReference type="Pfam" id="PF00378">
    <property type="entry name" value="ECH_1"/>
    <property type="match status" value="2"/>
</dbReference>
<dbReference type="CDD" id="cd06558">
    <property type="entry name" value="crotonase-like"/>
    <property type="match status" value="1"/>
</dbReference>
<accession>A0A501PHJ9</accession>
<comment type="similarity">
    <text evidence="1">Belongs to the enoyl-CoA hydratase/isomerase family.</text>
</comment>
<dbReference type="GO" id="GO:0016853">
    <property type="term" value="F:isomerase activity"/>
    <property type="evidence" value="ECO:0007669"/>
    <property type="project" value="UniProtKB-KW"/>
</dbReference>
<gene>
    <name evidence="2" type="ORF">FIV46_10490</name>
</gene>
<dbReference type="SUPFAM" id="SSF52096">
    <property type="entry name" value="ClpP/crotonase"/>
    <property type="match status" value="1"/>
</dbReference>
<dbReference type="InterPro" id="IPR001753">
    <property type="entry name" value="Enoyl-CoA_hydra/iso"/>
</dbReference>
<dbReference type="PANTHER" id="PTHR43802">
    <property type="entry name" value="ENOYL-COA HYDRATASE"/>
    <property type="match status" value="1"/>
</dbReference>
<reference evidence="3" key="1">
    <citation type="submission" date="2019-06" db="EMBL/GenBank/DDBJ databases">
        <title>The complete genome of Emcibacter congregatus ZYLT.</title>
        <authorList>
            <person name="Zhao Z."/>
        </authorList>
    </citation>
    <scope>NUCLEOTIDE SEQUENCE [LARGE SCALE GENOMIC DNA]</scope>
    <source>
        <strain evidence="3">MCCC 1A06723</strain>
    </source>
</reference>
<dbReference type="AlphaFoldDB" id="A0A501PHJ9"/>
<evidence type="ECO:0000313" key="2">
    <source>
        <dbReference type="EMBL" id="TPD59899.1"/>
    </source>
</evidence>
<dbReference type="EMBL" id="VFIY01000010">
    <property type="protein sequence ID" value="TPD59899.1"/>
    <property type="molecule type" value="Genomic_DNA"/>
</dbReference>